<gene>
    <name evidence="1" type="ORF">BDM02DRAFT_3132765</name>
</gene>
<dbReference type="Proteomes" id="UP000886501">
    <property type="component" value="Unassembled WGS sequence"/>
</dbReference>
<sequence length="365" mass="41115">MPAVGKRKREEYESSDDENEHMLGRQVLPVAVLPFDFDGVPEDGAQYLFTVRRDATLLPHITRVDNPYAIPEASVDVALGPSSGRTSREPAMPSEEWRSVVQERFKNLKRNMDQPTINVQAPLPSNTIPEMRNRAGWWAFIAGAPELEWNPPKKPKASKDKNKFGKGMRGFADEEDWQGRFEGTEAEASLPTPHGTPSPSDHPPENRSGARREPTPTMLRLIDEKTAFHLLKYFIHWIEIDSEQPKLTETHARWMFSLLTRIGDFISSDDMNLLRNFVRACISLLGALVQKRVSSGPPEEYEKLCFAETGATSISEQSCWMIISIAIGVWAQRDLWDDVEATFRGISIQPSPDLAMPAETSVKLT</sequence>
<evidence type="ECO:0000313" key="2">
    <source>
        <dbReference type="Proteomes" id="UP000886501"/>
    </source>
</evidence>
<dbReference type="EMBL" id="MU118319">
    <property type="protein sequence ID" value="KAF9642925.1"/>
    <property type="molecule type" value="Genomic_DNA"/>
</dbReference>
<reference evidence="1" key="2">
    <citation type="journal article" date="2020" name="Nat. Commun.">
        <title>Large-scale genome sequencing of mycorrhizal fungi provides insights into the early evolution of symbiotic traits.</title>
        <authorList>
            <person name="Miyauchi S."/>
            <person name="Kiss E."/>
            <person name="Kuo A."/>
            <person name="Drula E."/>
            <person name="Kohler A."/>
            <person name="Sanchez-Garcia M."/>
            <person name="Morin E."/>
            <person name="Andreopoulos B."/>
            <person name="Barry K.W."/>
            <person name="Bonito G."/>
            <person name="Buee M."/>
            <person name="Carver A."/>
            <person name="Chen C."/>
            <person name="Cichocki N."/>
            <person name="Clum A."/>
            <person name="Culley D."/>
            <person name="Crous P.W."/>
            <person name="Fauchery L."/>
            <person name="Girlanda M."/>
            <person name="Hayes R.D."/>
            <person name="Keri Z."/>
            <person name="LaButti K."/>
            <person name="Lipzen A."/>
            <person name="Lombard V."/>
            <person name="Magnuson J."/>
            <person name="Maillard F."/>
            <person name="Murat C."/>
            <person name="Nolan M."/>
            <person name="Ohm R.A."/>
            <person name="Pangilinan J."/>
            <person name="Pereira M.F."/>
            <person name="Perotto S."/>
            <person name="Peter M."/>
            <person name="Pfister S."/>
            <person name="Riley R."/>
            <person name="Sitrit Y."/>
            <person name="Stielow J.B."/>
            <person name="Szollosi G."/>
            <person name="Zifcakova L."/>
            <person name="Stursova M."/>
            <person name="Spatafora J.W."/>
            <person name="Tedersoo L."/>
            <person name="Vaario L.M."/>
            <person name="Yamada A."/>
            <person name="Yan M."/>
            <person name="Wang P."/>
            <person name="Xu J."/>
            <person name="Bruns T."/>
            <person name="Baldrian P."/>
            <person name="Vilgalys R."/>
            <person name="Dunand C."/>
            <person name="Henrissat B."/>
            <person name="Grigoriev I.V."/>
            <person name="Hibbett D."/>
            <person name="Nagy L.G."/>
            <person name="Martin F.M."/>
        </authorList>
    </citation>
    <scope>NUCLEOTIDE SEQUENCE</scope>
    <source>
        <strain evidence="1">P2</strain>
    </source>
</reference>
<reference evidence="1" key="1">
    <citation type="submission" date="2019-10" db="EMBL/GenBank/DDBJ databases">
        <authorList>
            <consortium name="DOE Joint Genome Institute"/>
            <person name="Kuo A."/>
            <person name="Miyauchi S."/>
            <person name="Kiss E."/>
            <person name="Drula E."/>
            <person name="Kohler A."/>
            <person name="Sanchez-Garcia M."/>
            <person name="Andreopoulos B."/>
            <person name="Barry K.W."/>
            <person name="Bonito G."/>
            <person name="Buee M."/>
            <person name="Carver A."/>
            <person name="Chen C."/>
            <person name="Cichocki N."/>
            <person name="Clum A."/>
            <person name="Culley D."/>
            <person name="Crous P.W."/>
            <person name="Fauchery L."/>
            <person name="Girlanda M."/>
            <person name="Hayes R."/>
            <person name="Keri Z."/>
            <person name="Labutti K."/>
            <person name="Lipzen A."/>
            <person name="Lombard V."/>
            <person name="Magnuson J."/>
            <person name="Maillard F."/>
            <person name="Morin E."/>
            <person name="Murat C."/>
            <person name="Nolan M."/>
            <person name="Ohm R."/>
            <person name="Pangilinan J."/>
            <person name="Pereira M."/>
            <person name="Perotto S."/>
            <person name="Peter M."/>
            <person name="Riley R."/>
            <person name="Sitrit Y."/>
            <person name="Stielow B."/>
            <person name="Szollosi G."/>
            <person name="Zifcakova L."/>
            <person name="Stursova M."/>
            <person name="Spatafora J.W."/>
            <person name="Tedersoo L."/>
            <person name="Vaario L.-M."/>
            <person name="Yamada A."/>
            <person name="Yan M."/>
            <person name="Wang P."/>
            <person name="Xu J."/>
            <person name="Bruns T."/>
            <person name="Baldrian P."/>
            <person name="Vilgalys R."/>
            <person name="Henrissat B."/>
            <person name="Grigoriev I.V."/>
            <person name="Hibbett D."/>
            <person name="Nagy L.G."/>
            <person name="Martin F.M."/>
        </authorList>
    </citation>
    <scope>NUCLEOTIDE SEQUENCE</scope>
    <source>
        <strain evidence="1">P2</strain>
    </source>
</reference>
<accession>A0ACB6YZQ4</accession>
<comment type="caution">
    <text evidence="1">The sequence shown here is derived from an EMBL/GenBank/DDBJ whole genome shotgun (WGS) entry which is preliminary data.</text>
</comment>
<name>A0ACB6YZQ4_THEGA</name>
<proteinExistence type="predicted"/>
<evidence type="ECO:0000313" key="1">
    <source>
        <dbReference type="EMBL" id="KAF9642925.1"/>
    </source>
</evidence>
<keyword evidence="2" id="KW-1185">Reference proteome</keyword>
<organism evidence="1 2">
    <name type="scientific">Thelephora ganbajun</name>
    <name type="common">Ganba fungus</name>
    <dbReference type="NCBI Taxonomy" id="370292"/>
    <lineage>
        <taxon>Eukaryota</taxon>
        <taxon>Fungi</taxon>
        <taxon>Dikarya</taxon>
        <taxon>Basidiomycota</taxon>
        <taxon>Agaricomycotina</taxon>
        <taxon>Agaricomycetes</taxon>
        <taxon>Thelephorales</taxon>
        <taxon>Thelephoraceae</taxon>
        <taxon>Thelephora</taxon>
    </lineage>
</organism>
<protein>
    <submittedName>
        <fullName evidence="1">Uncharacterized protein</fullName>
    </submittedName>
</protein>